<dbReference type="Gene3D" id="1.20.900.10">
    <property type="entry name" value="Dbl homology (DH) domain"/>
    <property type="match status" value="1"/>
</dbReference>
<gene>
    <name evidence="5" type="ORF">RN001_009121</name>
</gene>
<dbReference type="GO" id="GO:0005085">
    <property type="term" value="F:guanyl-nucleotide exchange factor activity"/>
    <property type="evidence" value="ECO:0007669"/>
    <property type="project" value="InterPro"/>
</dbReference>
<reference evidence="6" key="1">
    <citation type="submission" date="2023-01" db="EMBL/GenBank/DDBJ databases">
        <title>Key to firefly adult light organ development and bioluminescence: homeobox transcription factors regulate luciferase expression and transportation to peroxisome.</title>
        <authorList>
            <person name="Fu X."/>
        </authorList>
    </citation>
    <scope>NUCLEOTIDE SEQUENCE [LARGE SCALE GENOMIC DNA]</scope>
</reference>
<dbReference type="EMBL" id="JARPUR010000004">
    <property type="protein sequence ID" value="KAK4876615.1"/>
    <property type="molecule type" value="Genomic_DNA"/>
</dbReference>
<dbReference type="GO" id="GO:0035025">
    <property type="term" value="P:positive regulation of Rho protein signal transduction"/>
    <property type="evidence" value="ECO:0007669"/>
    <property type="project" value="TreeGrafter"/>
</dbReference>
<feature type="domain" description="DH" evidence="4">
    <location>
        <begin position="968"/>
        <end position="1159"/>
    </location>
</feature>
<dbReference type="FunFam" id="1.20.900.10:FF:000038">
    <property type="entry name" value="Myosin-M heavy chain"/>
    <property type="match status" value="1"/>
</dbReference>
<comment type="caution">
    <text evidence="5">The sequence shown here is derived from an EMBL/GenBank/DDBJ whole genome shotgun (WGS) entry which is preliminary data.</text>
</comment>
<dbReference type="SUPFAM" id="SSF48065">
    <property type="entry name" value="DBL homology domain (DH-domain)"/>
    <property type="match status" value="1"/>
</dbReference>
<protein>
    <recommendedName>
        <fullName evidence="4">DH domain-containing protein</fullName>
    </recommendedName>
</protein>
<feature type="region of interest" description="Disordered" evidence="3">
    <location>
        <begin position="210"/>
        <end position="308"/>
    </location>
</feature>
<dbReference type="Proteomes" id="UP001353858">
    <property type="component" value="Unassembled WGS sequence"/>
</dbReference>
<dbReference type="SMART" id="SM00325">
    <property type="entry name" value="RhoGEF"/>
    <property type="match status" value="1"/>
</dbReference>
<sequence>MRRFPTSPPGSSYSNCLGGENSWPQEDITESSLSRSMRYAEPWLYGSMRAPAGFVLTPALVLCSCTEYLAGTKRASKKGPTLCKKCNGTRLPLPSNDTIRGGSKFGTVRCYPTTSSMAVPSTGVRAGTVRVSSHTRPSILPTTDPYELMRRSRLSAENGTQFRLRSPSPAKSPNSKTNVPKLSSQNGRKSILECNINPYDLMTVDQDNEKDSSVTLVGGQRVRVRPPDAEQEYEDVKVQSARQTSQIPKIKSPPEKKQKDITIKSKEKESDCNRFKSILKKPTTFSDTDSSGGPERSPSPALKSGSHFYLPMPMNTPRKKVQFLVENEFGLQQQNDPVTKDFIENDEVVKKINNESYDANIYEEVPEYMEEEPDPKSHILRRSISERFVHETPTVVFHDTTALRTKPRRNDSRNAFDTIVDFEKLDGLAISSNFKHEEKATIKEPKPKQKEVFIESVETPKPIIVQKEEIVRDDVKNNNTDILQKPTPEKAEISVVVSKEPEKIDVPPMAPPRKRSISKQPLSTNLEINTPKIKIEPDYQNKTIVQIRAPPTVHKIQIKNEFLDNNVQTVVVSDNAQRKTSIMINGDDCYSTINVNDDVPMYQSSVVVRDTGSEPDVKINKSSSVYITGNFINNDATSLVPTKTPKPFFETSSKDLKQLLKDPVEAVKRNLVPHVCGKSDVPRRPSGRKLSTFTTCLLDNTVDMNMDALIQDSLAQLRHYDIHGDDDKDSQHSSMTQYELMDPGSDCYTDNSNRSSLTEEELNARTKFYEMLADSAIAEISENEDHHYESIRLNADPIYEEINPPPLPSNPPPSSIIDDLQLDKQFTTRSIFEGASKYDILSYLVDAKERGIVLEESYNFGNTDVVIEEDNKDIAEQYRVSHISTVSDSSEDSSLVTNGLSDDKTFQKSAEVERNDSGVGSETSKSSLSRFRTKSEPSLVCEDCETPVETQSENEPLICRKCMKKRSERKEIITEIVETEEKYSRDLQIILEEFYQPMLVAGLLTPDQLSAIFLNVEELLENSQALAERLRDAVEIATEHGDEDLLTVNIGKLFLEAAPMLHAFETYCIRQGNASLLLASLEKEKELLRIFLRVSQMENTMLRRMNLNSFLMVPVQRVTKYPLLLSRLYKATPSHYENRDHLKESQHKIELHLNHMNSETKDVPSKLWRRIGSSSGRRPSSEMDLVSIKLRKIAVDVLEWNHDEAKFALEGKLLFTQPTDNNWRKGRTIKLAPINALLVTNGKQMYSNRTEDDSLTFPKNGIREAALLLVRDKNGRYSLLREPLYLDRCIIATDPAWNSYFEVQEVIGKDTFIFKAEDDDLTRQWYRQLQFHAQGLGGWRKRRNALANIMISGMGLRS</sequence>
<feature type="compositionally biased region" description="Basic and acidic residues" evidence="3">
    <location>
        <begin position="901"/>
        <end position="916"/>
    </location>
</feature>
<dbReference type="GO" id="GO:0031097">
    <property type="term" value="C:medial cortex"/>
    <property type="evidence" value="ECO:0007669"/>
    <property type="project" value="UniProtKB-ARBA"/>
</dbReference>
<dbReference type="InterPro" id="IPR051480">
    <property type="entry name" value="Endocytic_GEF_Adapter"/>
</dbReference>
<dbReference type="InterPro" id="IPR035899">
    <property type="entry name" value="DBL_dom_sf"/>
</dbReference>
<evidence type="ECO:0000256" key="3">
    <source>
        <dbReference type="SAM" id="MobiDB-lite"/>
    </source>
</evidence>
<dbReference type="CDD" id="cd00160">
    <property type="entry name" value="RhoGEF"/>
    <property type="match status" value="1"/>
</dbReference>
<comment type="subcellular location">
    <subcellularLocation>
        <location evidence="1">Cytoplasm</location>
    </subcellularLocation>
</comment>
<dbReference type="PANTHER" id="PTHR46006">
    <property type="entry name" value="RHO GUANINE NUCLEOTIDE EXCHANGE FACTOR AT 64C, ISOFORM A"/>
    <property type="match status" value="1"/>
</dbReference>
<organism evidence="5 6">
    <name type="scientific">Aquatica leii</name>
    <dbReference type="NCBI Taxonomy" id="1421715"/>
    <lineage>
        <taxon>Eukaryota</taxon>
        <taxon>Metazoa</taxon>
        <taxon>Ecdysozoa</taxon>
        <taxon>Arthropoda</taxon>
        <taxon>Hexapoda</taxon>
        <taxon>Insecta</taxon>
        <taxon>Pterygota</taxon>
        <taxon>Neoptera</taxon>
        <taxon>Endopterygota</taxon>
        <taxon>Coleoptera</taxon>
        <taxon>Polyphaga</taxon>
        <taxon>Elateriformia</taxon>
        <taxon>Elateroidea</taxon>
        <taxon>Lampyridae</taxon>
        <taxon>Luciolinae</taxon>
        <taxon>Aquatica</taxon>
    </lineage>
</organism>
<dbReference type="InterPro" id="IPR000219">
    <property type="entry name" value="DH_dom"/>
</dbReference>
<dbReference type="PROSITE" id="PS50010">
    <property type="entry name" value="DH_2"/>
    <property type="match status" value="1"/>
</dbReference>
<evidence type="ECO:0000313" key="6">
    <source>
        <dbReference type="Proteomes" id="UP001353858"/>
    </source>
</evidence>
<evidence type="ECO:0000313" key="5">
    <source>
        <dbReference type="EMBL" id="KAK4876615.1"/>
    </source>
</evidence>
<evidence type="ECO:0000256" key="2">
    <source>
        <dbReference type="ARBA" id="ARBA00022490"/>
    </source>
</evidence>
<feature type="region of interest" description="Disordered" evidence="3">
    <location>
        <begin position="886"/>
        <end position="928"/>
    </location>
</feature>
<feature type="region of interest" description="Disordered" evidence="3">
    <location>
        <begin position="156"/>
        <end position="189"/>
    </location>
</feature>
<dbReference type="Pfam" id="PF00621">
    <property type="entry name" value="RhoGEF"/>
    <property type="match status" value="1"/>
</dbReference>
<feature type="compositionally biased region" description="Polar residues" evidence="3">
    <location>
        <begin position="156"/>
        <end position="188"/>
    </location>
</feature>
<evidence type="ECO:0000259" key="4">
    <source>
        <dbReference type="PROSITE" id="PS50010"/>
    </source>
</evidence>
<keyword evidence="2" id="KW-0963">Cytoplasm</keyword>
<keyword evidence="6" id="KW-1185">Reference proteome</keyword>
<name>A0AAN7SPS0_9COLE</name>
<feature type="compositionally biased region" description="Basic and acidic residues" evidence="3">
    <location>
        <begin position="252"/>
        <end position="274"/>
    </location>
</feature>
<feature type="region of interest" description="Disordered" evidence="3">
    <location>
        <begin position="1"/>
        <end position="31"/>
    </location>
</feature>
<proteinExistence type="predicted"/>
<accession>A0AAN7SPS0</accession>
<evidence type="ECO:0000256" key="1">
    <source>
        <dbReference type="ARBA" id="ARBA00004496"/>
    </source>
</evidence>
<feature type="compositionally biased region" description="Polar residues" evidence="3">
    <location>
        <begin position="918"/>
        <end position="928"/>
    </location>
</feature>
<dbReference type="PANTHER" id="PTHR46006:SF5">
    <property type="entry name" value="DH DOMAIN-CONTAINING PROTEIN"/>
    <property type="match status" value="1"/>
</dbReference>